<accession>A0A834DL17</accession>
<dbReference type="Proteomes" id="UP000664940">
    <property type="component" value="Unassembled WGS sequence"/>
</dbReference>
<proteinExistence type="predicted"/>
<reference evidence="1 2" key="1">
    <citation type="journal article" date="2020" name="Nature">
        <title>Six reference-quality genomes reveal evolution of bat adaptations.</title>
        <authorList>
            <person name="Jebb D."/>
            <person name="Huang Z."/>
            <person name="Pippel M."/>
            <person name="Hughes G.M."/>
            <person name="Lavrichenko K."/>
            <person name="Devanna P."/>
            <person name="Winkler S."/>
            <person name="Jermiin L.S."/>
            <person name="Skirmuntt E.C."/>
            <person name="Katzourakis A."/>
            <person name="Burkitt-Gray L."/>
            <person name="Ray D.A."/>
            <person name="Sullivan K.A.M."/>
            <person name="Roscito J.G."/>
            <person name="Kirilenko B.M."/>
            <person name="Davalos L.M."/>
            <person name="Corthals A.P."/>
            <person name="Power M.L."/>
            <person name="Jones G."/>
            <person name="Ransome R.D."/>
            <person name="Dechmann D.K.N."/>
            <person name="Locatelli A.G."/>
            <person name="Puechmaille S.J."/>
            <person name="Fedrigo O."/>
            <person name="Jarvis E.D."/>
            <person name="Hiller M."/>
            <person name="Vernes S.C."/>
            <person name="Myers E.W."/>
            <person name="Teeling E.C."/>
        </authorList>
    </citation>
    <scope>NUCLEOTIDE SEQUENCE [LARGE SCALE GENOMIC DNA]</scope>
    <source>
        <strain evidence="1">Bat1K_MPI-CBG_1</strain>
    </source>
</reference>
<gene>
    <name evidence="1" type="ORF">HJG60_008720</name>
</gene>
<comment type="caution">
    <text evidence="1">The sequence shown here is derived from an EMBL/GenBank/DDBJ whole genome shotgun (WGS) entry which is preliminary data.</text>
</comment>
<dbReference type="AlphaFoldDB" id="A0A834DL17"/>
<evidence type="ECO:0000313" key="1">
    <source>
        <dbReference type="EMBL" id="KAF6081697.1"/>
    </source>
</evidence>
<name>A0A834DL17_9CHIR</name>
<organism evidence="1 2">
    <name type="scientific">Phyllostomus discolor</name>
    <name type="common">pale spear-nosed bat</name>
    <dbReference type="NCBI Taxonomy" id="89673"/>
    <lineage>
        <taxon>Eukaryota</taxon>
        <taxon>Metazoa</taxon>
        <taxon>Chordata</taxon>
        <taxon>Craniata</taxon>
        <taxon>Vertebrata</taxon>
        <taxon>Euteleostomi</taxon>
        <taxon>Mammalia</taxon>
        <taxon>Eutheria</taxon>
        <taxon>Laurasiatheria</taxon>
        <taxon>Chiroptera</taxon>
        <taxon>Yangochiroptera</taxon>
        <taxon>Phyllostomidae</taxon>
        <taxon>Phyllostominae</taxon>
        <taxon>Phyllostomus</taxon>
    </lineage>
</organism>
<protein>
    <submittedName>
        <fullName evidence="1">Uncharacterized protein</fullName>
    </submittedName>
</protein>
<sequence length="127" mass="13463">MTFKVGISVAVTHATSGRWEESVTWQARLSTILRATTPRAVRWPQGSPTGRALNAAAVTSPEPEVPRVLTAPAQPAADRRFRWGPLPSLSLAASFQPGVPALSPTLYPQLPGQPVAAGGLGTMWRQA</sequence>
<evidence type="ECO:0000313" key="2">
    <source>
        <dbReference type="Proteomes" id="UP000664940"/>
    </source>
</evidence>
<dbReference type="EMBL" id="JABVXQ010000013">
    <property type="protein sequence ID" value="KAF6081697.1"/>
    <property type="molecule type" value="Genomic_DNA"/>
</dbReference>